<keyword evidence="2" id="KW-1185">Reference proteome</keyword>
<proteinExistence type="predicted"/>
<protein>
    <submittedName>
        <fullName evidence="1">Uncharacterized protein</fullName>
    </submittedName>
</protein>
<gene>
    <name evidence="1" type="ORF">JBL43_07200</name>
</gene>
<name>A0ABS0WPU7_9FLAO</name>
<dbReference type="EMBL" id="JAEHFJ010000003">
    <property type="protein sequence ID" value="MBJ2174017.1"/>
    <property type="molecule type" value="Genomic_DNA"/>
</dbReference>
<evidence type="ECO:0000313" key="1">
    <source>
        <dbReference type="EMBL" id="MBJ2174017.1"/>
    </source>
</evidence>
<dbReference type="RefSeq" id="WP_198840780.1">
    <property type="nucleotide sequence ID" value="NZ_JAEHFJ010000003.1"/>
</dbReference>
<reference evidence="1 2" key="1">
    <citation type="submission" date="2020-12" db="EMBL/GenBank/DDBJ databases">
        <title>Aureibaculum luteum sp. nov. and Aureibaculum flavum sp. nov., novel members of the family Flavobacteriaceae isolated from Antarctic intertidal sediments.</title>
        <authorList>
            <person name="He X."/>
            <person name="Zhang X."/>
        </authorList>
    </citation>
    <scope>NUCLEOTIDE SEQUENCE [LARGE SCALE GENOMIC DNA]</scope>
    <source>
        <strain evidence="1 2">A20</strain>
    </source>
</reference>
<dbReference type="PROSITE" id="PS51257">
    <property type="entry name" value="PROKAR_LIPOPROTEIN"/>
    <property type="match status" value="1"/>
</dbReference>
<evidence type="ECO:0000313" key="2">
    <source>
        <dbReference type="Proteomes" id="UP000623301"/>
    </source>
</evidence>
<comment type="caution">
    <text evidence="1">The sequence shown here is derived from an EMBL/GenBank/DDBJ whole genome shotgun (WGS) entry which is preliminary data.</text>
</comment>
<sequence>MNKSLMVVVIVLNFVGLLTMSCESDDIKEPEIVKLNFDEIYQMKNIEIKFDSVSEGRCPSQFNCIWAGNASILFNFKNSIGIETGFTLHTYSNNEYRGDTLINGYRIKLIKLLPYPENNEVINQHDYKVELEISKELKRID</sequence>
<organism evidence="1 2">
    <name type="scientific">Aureibaculum flavum</name>
    <dbReference type="NCBI Taxonomy" id="2795986"/>
    <lineage>
        <taxon>Bacteria</taxon>
        <taxon>Pseudomonadati</taxon>
        <taxon>Bacteroidota</taxon>
        <taxon>Flavobacteriia</taxon>
        <taxon>Flavobacteriales</taxon>
        <taxon>Flavobacteriaceae</taxon>
        <taxon>Aureibaculum</taxon>
    </lineage>
</organism>
<dbReference type="Proteomes" id="UP000623301">
    <property type="component" value="Unassembled WGS sequence"/>
</dbReference>
<accession>A0ABS0WPU7</accession>